<dbReference type="AlphaFoldDB" id="A0AAV7TUV1"/>
<organism evidence="2 3">
    <name type="scientific">Pleurodeles waltl</name>
    <name type="common">Iberian ribbed newt</name>
    <dbReference type="NCBI Taxonomy" id="8319"/>
    <lineage>
        <taxon>Eukaryota</taxon>
        <taxon>Metazoa</taxon>
        <taxon>Chordata</taxon>
        <taxon>Craniata</taxon>
        <taxon>Vertebrata</taxon>
        <taxon>Euteleostomi</taxon>
        <taxon>Amphibia</taxon>
        <taxon>Batrachia</taxon>
        <taxon>Caudata</taxon>
        <taxon>Salamandroidea</taxon>
        <taxon>Salamandridae</taxon>
        <taxon>Pleurodelinae</taxon>
        <taxon>Pleurodeles</taxon>
    </lineage>
</organism>
<dbReference type="Proteomes" id="UP001066276">
    <property type="component" value="Chromosome 3_2"/>
</dbReference>
<evidence type="ECO:0000256" key="1">
    <source>
        <dbReference type="SAM" id="MobiDB-lite"/>
    </source>
</evidence>
<sequence>MATSGRVLEALRVLQEEGREDLLQEGVLVQEGMDLKRLRRASSEGVVAAAIACSSPVSGNKYKQKSVMGRRYGQAVAECEELEGFTCAGLPVVCPGSRRGGSRLGRRAGASLRLRVASLGRGAAERSAVASVGHVGAEELVTAHAPAPKKKAARVREQAPLSS</sequence>
<reference evidence="2" key="1">
    <citation type="journal article" date="2022" name="bioRxiv">
        <title>Sequencing and chromosome-scale assembly of the giantPleurodeles waltlgenome.</title>
        <authorList>
            <person name="Brown T."/>
            <person name="Elewa A."/>
            <person name="Iarovenko S."/>
            <person name="Subramanian E."/>
            <person name="Araus A.J."/>
            <person name="Petzold A."/>
            <person name="Susuki M."/>
            <person name="Suzuki K.-i.T."/>
            <person name="Hayashi T."/>
            <person name="Toyoda A."/>
            <person name="Oliveira C."/>
            <person name="Osipova E."/>
            <person name="Leigh N.D."/>
            <person name="Simon A."/>
            <person name="Yun M.H."/>
        </authorList>
    </citation>
    <scope>NUCLEOTIDE SEQUENCE</scope>
    <source>
        <strain evidence="2">20211129_DDA</strain>
        <tissue evidence="2">Liver</tissue>
    </source>
</reference>
<name>A0AAV7TUV1_PLEWA</name>
<keyword evidence="3" id="KW-1185">Reference proteome</keyword>
<accession>A0AAV7TUV1</accession>
<gene>
    <name evidence="2" type="ORF">NDU88_005452</name>
</gene>
<evidence type="ECO:0000313" key="2">
    <source>
        <dbReference type="EMBL" id="KAJ1180230.1"/>
    </source>
</evidence>
<proteinExistence type="predicted"/>
<feature type="region of interest" description="Disordered" evidence="1">
    <location>
        <begin position="143"/>
        <end position="163"/>
    </location>
</feature>
<protein>
    <submittedName>
        <fullName evidence="2">Uncharacterized protein</fullName>
    </submittedName>
</protein>
<dbReference type="EMBL" id="JANPWB010000006">
    <property type="protein sequence ID" value="KAJ1180230.1"/>
    <property type="molecule type" value="Genomic_DNA"/>
</dbReference>
<evidence type="ECO:0000313" key="3">
    <source>
        <dbReference type="Proteomes" id="UP001066276"/>
    </source>
</evidence>
<comment type="caution">
    <text evidence="2">The sequence shown here is derived from an EMBL/GenBank/DDBJ whole genome shotgun (WGS) entry which is preliminary data.</text>
</comment>